<accession>A0A969W7U5</accession>
<proteinExistence type="predicted"/>
<sequence>MQGKDGMIFKVLGATTNGTFGNQTFGITSGTLGCSSDGVVTAEARRSMFASANVDQLAAEVAAGHGETLTTLASLYKITPADRPAFYALTQREYSQLFAKPDATTGDVLAALDTAMAKDARLSHYVG</sequence>
<evidence type="ECO:0000313" key="2">
    <source>
        <dbReference type="Proteomes" id="UP000653472"/>
    </source>
</evidence>
<comment type="caution">
    <text evidence="1">The sequence shown here is derived from an EMBL/GenBank/DDBJ whole genome shotgun (WGS) entry which is preliminary data.</text>
</comment>
<dbReference type="InterPro" id="IPR021383">
    <property type="entry name" value="DUF3015"/>
</dbReference>
<organism evidence="1 2">
    <name type="scientific">Solimonas marina</name>
    <dbReference type="NCBI Taxonomy" id="2714601"/>
    <lineage>
        <taxon>Bacteria</taxon>
        <taxon>Pseudomonadati</taxon>
        <taxon>Pseudomonadota</taxon>
        <taxon>Gammaproteobacteria</taxon>
        <taxon>Nevskiales</taxon>
        <taxon>Nevskiaceae</taxon>
        <taxon>Solimonas</taxon>
    </lineage>
</organism>
<name>A0A969W7U5_9GAMM</name>
<dbReference type="Proteomes" id="UP000653472">
    <property type="component" value="Unassembled WGS sequence"/>
</dbReference>
<reference evidence="1" key="1">
    <citation type="submission" date="2020-03" db="EMBL/GenBank/DDBJ databases">
        <title>Solimonas marina sp. nov., isolated from deep seawater of the Pacific Ocean.</title>
        <authorList>
            <person name="Liu X."/>
            <person name="Lai Q."/>
            <person name="Sun F."/>
            <person name="Gai Y."/>
            <person name="Li G."/>
            <person name="Shao Z."/>
        </authorList>
    </citation>
    <scope>NUCLEOTIDE SEQUENCE</scope>
    <source>
        <strain evidence="1">C16B3</strain>
    </source>
</reference>
<protein>
    <submittedName>
        <fullName evidence="1">DUF3015 family protein</fullName>
    </submittedName>
</protein>
<evidence type="ECO:0000313" key="1">
    <source>
        <dbReference type="EMBL" id="NKF21094.1"/>
    </source>
</evidence>
<dbReference type="Pfam" id="PF11220">
    <property type="entry name" value="DUF3015"/>
    <property type="match status" value="1"/>
</dbReference>
<keyword evidence="2" id="KW-1185">Reference proteome</keyword>
<dbReference type="AlphaFoldDB" id="A0A969W7U5"/>
<dbReference type="EMBL" id="JAAVXB010000001">
    <property type="protein sequence ID" value="NKF21094.1"/>
    <property type="molecule type" value="Genomic_DNA"/>
</dbReference>
<gene>
    <name evidence="1" type="ORF">G7Y82_02115</name>
</gene>
<dbReference type="PROSITE" id="PS51257">
    <property type="entry name" value="PROKAR_LIPOPROTEIN"/>
    <property type="match status" value="1"/>
</dbReference>